<comment type="caution">
    <text evidence="7">Lacks conserved residue(s) required for the propagation of feature annotation.</text>
</comment>
<evidence type="ECO:0000256" key="2">
    <source>
        <dbReference type="ARBA" id="ARBA00022723"/>
    </source>
</evidence>
<dbReference type="PANTHER" id="PTHR10127:SF780">
    <property type="entry name" value="METALLOENDOPEPTIDASE"/>
    <property type="match status" value="1"/>
</dbReference>
<evidence type="ECO:0000256" key="4">
    <source>
        <dbReference type="ARBA" id="ARBA00022833"/>
    </source>
</evidence>
<dbReference type="InterPro" id="IPR001506">
    <property type="entry name" value="Peptidase_M12A"/>
</dbReference>
<dbReference type="Pfam" id="PF01400">
    <property type="entry name" value="Astacin"/>
    <property type="match status" value="1"/>
</dbReference>
<dbReference type="Proteomes" id="UP000046392">
    <property type="component" value="Unplaced"/>
</dbReference>
<evidence type="ECO:0000256" key="3">
    <source>
        <dbReference type="ARBA" id="ARBA00022801"/>
    </source>
</evidence>
<dbReference type="GO" id="GO:0004222">
    <property type="term" value="F:metalloendopeptidase activity"/>
    <property type="evidence" value="ECO:0007669"/>
    <property type="project" value="UniProtKB-UniRule"/>
</dbReference>
<dbReference type="CDD" id="cd04280">
    <property type="entry name" value="ZnMc_astacin_like"/>
    <property type="match status" value="1"/>
</dbReference>
<evidence type="ECO:0000313" key="10">
    <source>
        <dbReference type="Proteomes" id="UP000046392"/>
    </source>
</evidence>
<keyword evidence="3 7" id="KW-0378">Hydrolase</keyword>
<keyword evidence="1 7" id="KW-0645">Protease</keyword>
<keyword evidence="2 7" id="KW-0479">Metal-binding</keyword>
<dbReference type="EC" id="3.4.24.-" evidence="8"/>
<dbReference type="InterPro" id="IPR024079">
    <property type="entry name" value="MetalloPept_cat_dom_sf"/>
</dbReference>
<evidence type="ECO:0000256" key="1">
    <source>
        <dbReference type="ARBA" id="ARBA00022670"/>
    </source>
</evidence>
<keyword evidence="5 7" id="KW-0482">Metalloprotease</keyword>
<evidence type="ECO:0000256" key="7">
    <source>
        <dbReference type="PROSITE-ProRule" id="PRU01211"/>
    </source>
</evidence>
<dbReference type="SUPFAM" id="SSF55486">
    <property type="entry name" value="Metalloproteases ('zincins'), catalytic domain"/>
    <property type="match status" value="1"/>
</dbReference>
<sequence length="454" mass="51885">SGIFSPRESQGDIKVTKNTISAIEKILERVFDFKSTVKNSLSFLKNNMSWIYSKSSDGEKAMEQSGLYQGDMLLTEDQSEELINKIAEIAEESGVNVSDIAGDRETRKKREIDRTKNTKWNFPILYYVDYPVDQDLVRKALGIIEDETCLQFQQVSIPSESSPGLRYYKGVGCNSHVGMKPTFGFQDISIGEGCNTITTIQHETMHALGFVHEQGRADRDRYLKIFLKNIIDNMAYNFIKLELEDSLSYGSYYDFGSVMHYATDAFSKNKLPTMMPIDELYEMTPGLLGTISFLDARMINKHYCYSKFSKGLYCENEGYSNPKKIGFCKCIRGFKGKTCNEVEIDPKCDKQELITYGKKEKLQISGKKDCVYHIKFDGNSQSTIKIEKMSIYPHYGNRCSYNNSVEVKFKFEKATSGAHFCHEKKGISIHVEDRYALVHYRSTESDNSVTITYQ</sequence>
<dbReference type="Gene3D" id="3.40.390.10">
    <property type="entry name" value="Collagenase (Catalytic Domain)"/>
    <property type="match status" value="1"/>
</dbReference>
<keyword evidence="10" id="KW-1185">Reference proteome</keyword>
<evidence type="ECO:0000256" key="8">
    <source>
        <dbReference type="RuleBase" id="RU361183"/>
    </source>
</evidence>
<evidence type="ECO:0000256" key="6">
    <source>
        <dbReference type="ARBA" id="ARBA00023157"/>
    </source>
</evidence>
<feature type="binding site" evidence="7">
    <location>
        <position position="202"/>
    </location>
    <ligand>
        <name>Zn(2+)</name>
        <dbReference type="ChEBI" id="CHEBI:29105"/>
        <note>catalytic</note>
    </ligand>
</feature>
<accession>A0A0N5CIG8</accession>
<protein>
    <recommendedName>
        <fullName evidence="8">Metalloendopeptidase</fullName>
        <ecNumber evidence="8">3.4.24.-</ecNumber>
    </recommendedName>
</protein>
<dbReference type="PANTHER" id="PTHR10127">
    <property type="entry name" value="DISCOIDIN, CUB, EGF, LAMININ , AND ZINC METALLOPROTEASE DOMAIN CONTAINING"/>
    <property type="match status" value="1"/>
</dbReference>
<dbReference type="SMART" id="SM00235">
    <property type="entry name" value="ZnMc"/>
    <property type="match status" value="1"/>
</dbReference>
<keyword evidence="4 7" id="KW-0862">Zinc</keyword>
<feature type="disulfide bond" evidence="7">
    <location>
        <begin position="149"/>
        <end position="304"/>
    </location>
</feature>
<dbReference type="GO" id="GO:0008270">
    <property type="term" value="F:zinc ion binding"/>
    <property type="evidence" value="ECO:0007669"/>
    <property type="project" value="UniProtKB-UniRule"/>
</dbReference>
<comment type="cofactor">
    <cofactor evidence="7 8">
        <name>Zn(2+)</name>
        <dbReference type="ChEBI" id="CHEBI:29105"/>
    </cofactor>
    <text evidence="7 8">Binds 1 zinc ion per subunit.</text>
</comment>
<evidence type="ECO:0000256" key="5">
    <source>
        <dbReference type="ARBA" id="ARBA00023049"/>
    </source>
</evidence>
<feature type="domain" description="Peptidase M12A" evidence="9">
    <location>
        <begin position="110"/>
        <end position="305"/>
    </location>
</feature>
<dbReference type="WBParaSite" id="SPAL_0001762400.1">
    <property type="protein sequence ID" value="SPAL_0001762400.1"/>
    <property type="gene ID" value="SPAL_0001762400"/>
</dbReference>
<reference evidence="11" key="1">
    <citation type="submission" date="2017-02" db="UniProtKB">
        <authorList>
            <consortium name="WormBaseParasite"/>
        </authorList>
    </citation>
    <scope>IDENTIFICATION</scope>
</reference>
<proteinExistence type="predicted"/>
<feature type="active site" evidence="7">
    <location>
        <position position="203"/>
    </location>
</feature>
<organism evidence="10 11">
    <name type="scientific">Strongyloides papillosus</name>
    <name type="common">Intestinal threadworm</name>
    <dbReference type="NCBI Taxonomy" id="174720"/>
    <lineage>
        <taxon>Eukaryota</taxon>
        <taxon>Metazoa</taxon>
        <taxon>Ecdysozoa</taxon>
        <taxon>Nematoda</taxon>
        <taxon>Chromadorea</taxon>
        <taxon>Rhabditida</taxon>
        <taxon>Tylenchina</taxon>
        <taxon>Panagrolaimomorpha</taxon>
        <taxon>Strongyloidoidea</taxon>
        <taxon>Strongyloididae</taxon>
        <taxon>Strongyloides</taxon>
    </lineage>
</organism>
<feature type="binding site" evidence="7">
    <location>
        <position position="212"/>
    </location>
    <ligand>
        <name>Zn(2+)</name>
        <dbReference type="ChEBI" id="CHEBI:29105"/>
        <note>catalytic</note>
    </ligand>
</feature>
<dbReference type="InterPro" id="IPR034035">
    <property type="entry name" value="Astacin-like_dom"/>
</dbReference>
<dbReference type="InterPro" id="IPR006026">
    <property type="entry name" value="Peptidase_Metallo"/>
</dbReference>
<dbReference type="PROSITE" id="PS51864">
    <property type="entry name" value="ASTACIN"/>
    <property type="match status" value="1"/>
</dbReference>
<name>A0A0N5CIG8_STREA</name>
<feature type="binding site" evidence="7">
    <location>
        <position position="206"/>
    </location>
    <ligand>
        <name>Zn(2+)</name>
        <dbReference type="ChEBI" id="CHEBI:29105"/>
        <note>catalytic</note>
    </ligand>
</feature>
<evidence type="ECO:0000259" key="9">
    <source>
        <dbReference type="PROSITE" id="PS51864"/>
    </source>
</evidence>
<keyword evidence="6 7" id="KW-1015">Disulfide bond</keyword>
<dbReference type="PRINTS" id="PR00480">
    <property type="entry name" value="ASTACIN"/>
</dbReference>
<dbReference type="AlphaFoldDB" id="A0A0N5CIG8"/>
<evidence type="ECO:0000313" key="11">
    <source>
        <dbReference type="WBParaSite" id="SPAL_0001762400.1"/>
    </source>
</evidence>
<dbReference type="GO" id="GO:0006508">
    <property type="term" value="P:proteolysis"/>
    <property type="evidence" value="ECO:0007669"/>
    <property type="project" value="UniProtKB-KW"/>
</dbReference>